<feature type="coiled-coil region" evidence="1">
    <location>
        <begin position="366"/>
        <end position="414"/>
    </location>
</feature>
<feature type="compositionally biased region" description="Basic and acidic residues" evidence="2">
    <location>
        <begin position="150"/>
        <end position="168"/>
    </location>
</feature>
<proteinExistence type="predicted"/>
<reference evidence="3 4" key="1">
    <citation type="submission" date="2014-04" db="EMBL/GenBank/DDBJ databases">
        <title>Complete genome sequence of Mycoplasma bovis attenuated strain P150.</title>
        <authorList>
            <person name="Qi J."/>
            <person name="Guo A."/>
        </authorList>
    </citation>
    <scope>NUCLEOTIDE SEQUENCE [LARGE SCALE GENOMIC DNA]</scope>
    <source>
        <strain evidence="3 4">HB0801-P150</strain>
    </source>
</reference>
<feature type="coiled-coil region" evidence="1">
    <location>
        <begin position="624"/>
        <end position="654"/>
    </location>
</feature>
<evidence type="ECO:0000256" key="1">
    <source>
        <dbReference type="SAM" id="Coils"/>
    </source>
</evidence>
<keyword evidence="1" id="KW-0175">Coiled coil</keyword>
<dbReference type="NCBIfam" id="NF045931">
    <property type="entry name" value="LP_sig_MAG6090"/>
    <property type="match status" value="1"/>
</dbReference>
<feature type="region of interest" description="Disordered" evidence="2">
    <location>
        <begin position="148"/>
        <end position="209"/>
    </location>
</feature>
<feature type="compositionally biased region" description="Low complexity" evidence="2">
    <location>
        <begin position="187"/>
        <end position="204"/>
    </location>
</feature>
<protein>
    <submittedName>
        <fullName evidence="3">Uncharacterized protein</fullName>
    </submittedName>
</protein>
<feature type="coiled-coil region" evidence="1">
    <location>
        <begin position="697"/>
        <end position="768"/>
    </location>
</feature>
<accession>A0A8D4A4K2</accession>
<evidence type="ECO:0000313" key="4">
    <source>
        <dbReference type="Proteomes" id="UP000076372"/>
    </source>
</evidence>
<sequence length="770" mass="89492">MCFFNFLDICAKCLGGGFYIIVKTILNLERARYKMKKKWLVNSGMLALTFPLVSSSCFNNINPANKSDEPRVEDKKALSDAVKVVNLGEISKKDIKTIIEALVAKNRNLKNSDIDVILDASENKAVIKAKNESKHYSGEVVVTFSVKATENNKKPEQEGKGEKDKKPGEGQNNGKPGEDKPNKIKPNNENSSQSNGNNNHNNSNRPIPKLDRQSLLMNTYRDSISGLDIELHPTGEQIKKEEKRLADEVKKILDQNLKNNRVFWAEVAASNSTAKIFDDTYTDQKNKALDKQKRREQDEARRLYYHKYQSSEATMRLFDDEYTDLVEEALTRQMYREQDAYFKGLMHEYYSAAHTKDLFELLTKQIDHKSNKKAEFRNQIEKLTAEKLKLEKEFAELETKSEKEEERLRESYESQLVQVVDAYEEEKALLVKQRNLINKKISDLLTKQDEINKSKAGIQDVKDLIEALRDAESSNKEYQDFIDDLETKIKKADELSAKTMDLEHKIKELRSLISSSWQEQKDKAEKSWKEEKVKTESIQKDLKKELKEVEEESKTLKRLKRDLTENFSDSFFINPNENEGFNHQIIERIDKDILIAEHEKKELYALVAEANKKVLEKAYIYCELLNAEGKLKILEQDNKKLQKQLNEIREYVAENSLKRSSAEELAKLFADNIEKLQEFILKSLQASQSVYEHEQTLELLESEKDSINKSLDELESRFEKQKMNLLDNLDESILDLSFEYEDLEELKLEEIKEKEAQIKQKEESIQKLKK</sequence>
<dbReference type="Proteomes" id="UP000076372">
    <property type="component" value="Chromosome"/>
</dbReference>
<dbReference type="AlphaFoldDB" id="A0A8D4A4K2"/>
<evidence type="ECO:0000313" key="3">
    <source>
        <dbReference type="EMBL" id="AMW25392.1"/>
    </source>
</evidence>
<gene>
    <name evidence="3" type="ORF">BC94_0039</name>
</gene>
<evidence type="ECO:0000256" key="2">
    <source>
        <dbReference type="SAM" id="MobiDB-lite"/>
    </source>
</evidence>
<feature type="coiled-coil region" evidence="1">
    <location>
        <begin position="468"/>
        <end position="566"/>
    </location>
</feature>
<dbReference type="EMBL" id="CP007590">
    <property type="protein sequence ID" value="AMW25392.1"/>
    <property type="molecule type" value="Genomic_DNA"/>
</dbReference>
<dbReference type="NCBIfam" id="NF045950">
    <property type="entry name" value="MAG6090_repeat"/>
    <property type="match status" value="1"/>
</dbReference>
<organism evidence="3 4">
    <name type="scientific">Mycoplasmopsis bovis</name>
    <name type="common">Mycoplasma bovis</name>
    <dbReference type="NCBI Taxonomy" id="28903"/>
    <lineage>
        <taxon>Bacteria</taxon>
        <taxon>Bacillati</taxon>
        <taxon>Mycoplasmatota</taxon>
        <taxon>Mycoplasmoidales</taxon>
        <taxon>Metamycoplasmataceae</taxon>
        <taxon>Mycoplasmopsis</taxon>
    </lineage>
</organism>
<name>A0A8D4A4K2_MYCBV</name>